<sequence>MVEDGDEDALKPAELVPIEGGTWSGLLFDNPRIGLAPALTWSFRFPFQEVSRDYGDSPIFVDVDWLPLPGADWPAMAGHVVRDVGEFAESSVYFFQHRRYDTFDLEIVAQDGPRLHVRTTLSGDLDELGIDPVTADAWLDFTGIVVSLSDTTPDASALARLRAFTATDGLSYSPGHIESSYRFTPTG</sequence>
<gene>
    <name evidence="1" type="ORF">V1633_08855</name>
</gene>
<accession>A0ABU7RQ22</accession>
<dbReference type="Proteomes" id="UP001332243">
    <property type="component" value="Unassembled WGS sequence"/>
</dbReference>
<protein>
    <submittedName>
        <fullName evidence="1">Uncharacterized protein</fullName>
    </submittedName>
</protein>
<keyword evidence="2" id="KW-1185">Reference proteome</keyword>
<comment type="caution">
    <text evidence="1">The sequence shown here is derived from an EMBL/GenBank/DDBJ whole genome shotgun (WGS) entry which is preliminary data.</text>
</comment>
<dbReference type="RefSeq" id="WP_331213694.1">
    <property type="nucleotide sequence ID" value="NZ_JAZGQK010000006.1"/>
</dbReference>
<evidence type="ECO:0000313" key="1">
    <source>
        <dbReference type="EMBL" id="MEE6258597.1"/>
    </source>
</evidence>
<name>A0ABU7RQ22_9ACTN</name>
<reference evidence="1 2" key="1">
    <citation type="submission" date="2024-01" db="EMBL/GenBank/DDBJ databases">
        <title>Genome insights into Plantactinospora sonchi sp. nov.</title>
        <authorList>
            <person name="Wang L."/>
        </authorList>
    </citation>
    <scope>NUCLEOTIDE SEQUENCE [LARGE SCALE GENOMIC DNA]</scope>
    <source>
        <strain evidence="1 2">NEAU-QY2</strain>
    </source>
</reference>
<proteinExistence type="predicted"/>
<evidence type="ECO:0000313" key="2">
    <source>
        <dbReference type="Proteomes" id="UP001332243"/>
    </source>
</evidence>
<organism evidence="1 2">
    <name type="scientific">Plantactinospora sonchi</name>
    <dbReference type="NCBI Taxonomy" id="1544735"/>
    <lineage>
        <taxon>Bacteria</taxon>
        <taxon>Bacillati</taxon>
        <taxon>Actinomycetota</taxon>
        <taxon>Actinomycetes</taxon>
        <taxon>Micromonosporales</taxon>
        <taxon>Micromonosporaceae</taxon>
        <taxon>Plantactinospora</taxon>
    </lineage>
</organism>
<dbReference type="EMBL" id="JAZGQK010000006">
    <property type="protein sequence ID" value="MEE6258597.1"/>
    <property type="molecule type" value="Genomic_DNA"/>
</dbReference>